<dbReference type="GO" id="GO:0004614">
    <property type="term" value="F:phosphoglucomutase activity"/>
    <property type="evidence" value="ECO:0007669"/>
    <property type="project" value="InterPro"/>
</dbReference>
<evidence type="ECO:0000256" key="1">
    <source>
        <dbReference type="ARBA" id="ARBA00022723"/>
    </source>
</evidence>
<dbReference type="PANTHER" id="PTHR22573:SF2">
    <property type="entry name" value="PHOSPHOGLUCOMUTASE"/>
    <property type="match status" value="1"/>
</dbReference>
<proteinExistence type="predicted"/>
<dbReference type="InterPro" id="IPR045244">
    <property type="entry name" value="PGM"/>
</dbReference>
<sequence>MDQVRGVIQSSQKGASLGTYQLDFADDFAYTDPIDGSVAKGQGLRFVFTDGSRIIFRLSGTGSSGATIRLYIEQYSSDASQYGVDAQQVLAPIINLALELSQMKELTGRQEPTVIT</sequence>
<accession>A0A7R9VR71</accession>
<dbReference type="AlphaFoldDB" id="A0A7R9VR71"/>
<dbReference type="GO" id="GO:0005829">
    <property type="term" value="C:cytosol"/>
    <property type="evidence" value="ECO:0007669"/>
    <property type="project" value="TreeGrafter"/>
</dbReference>
<dbReference type="FunFam" id="3.30.310.50:FF:000002">
    <property type="entry name" value="Phosphoglucomutase 5"/>
    <property type="match status" value="1"/>
</dbReference>
<reference evidence="4" key="1">
    <citation type="submission" date="2021-01" db="EMBL/GenBank/DDBJ databases">
        <authorList>
            <person name="Corre E."/>
            <person name="Pelletier E."/>
            <person name="Niang G."/>
            <person name="Scheremetjew M."/>
            <person name="Finn R."/>
            <person name="Kale V."/>
            <person name="Holt S."/>
            <person name="Cochrane G."/>
            <person name="Meng A."/>
            <person name="Brown T."/>
            <person name="Cohen L."/>
        </authorList>
    </citation>
    <scope>NUCLEOTIDE SEQUENCE</scope>
    <source>
        <strain evidence="4">CCMP219</strain>
    </source>
</reference>
<dbReference type="EMBL" id="HBEC01036709">
    <property type="protein sequence ID" value="CAD8303380.1"/>
    <property type="molecule type" value="Transcribed_RNA"/>
</dbReference>
<dbReference type="PANTHER" id="PTHR22573">
    <property type="entry name" value="PHOSPHOHEXOMUTASE FAMILY MEMBER"/>
    <property type="match status" value="1"/>
</dbReference>
<organism evidence="4">
    <name type="scientific">Chlamydomonas euryale</name>
    <dbReference type="NCBI Taxonomy" id="1486919"/>
    <lineage>
        <taxon>Eukaryota</taxon>
        <taxon>Viridiplantae</taxon>
        <taxon>Chlorophyta</taxon>
        <taxon>core chlorophytes</taxon>
        <taxon>Chlorophyceae</taxon>
        <taxon>CS clade</taxon>
        <taxon>Chlamydomonadales</taxon>
        <taxon>Chlamydomonadaceae</taxon>
        <taxon>Chlamydomonas</taxon>
    </lineage>
</organism>
<keyword evidence="1" id="KW-0479">Metal-binding</keyword>
<dbReference type="GO" id="GO:0005975">
    <property type="term" value="P:carbohydrate metabolic process"/>
    <property type="evidence" value="ECO:0007669"/>
    <property type="project" value="InterPro"/>
</dbReference>
<gene>
    <name evidence="4" type="ORF">CEUR00632_LOCUS17047</name>
</gene>
<protein>
    <submittedName>
        <fullName evidence="4">Uncharacterized protein</fullName>
    </submittedName>
</protein>
<keyword evidence="2" id="KW-0460">Magnesium</keyword>
<dbReference type="InterPro" id="IPR036900">
    <property type="entry name" value="A-D-PHexomutase_C_sf"/>
</dbReference>
<dbReference type="Gene3D" id="3.30.310.50">
    <property type="entry name" value="Alpha-D-phosphohexomutase, C-terminal domain"/>
    <property type="match status" value="1"/>
</dbReference>
<evidence type="ECO:0000256" key="2">
    <source>
        <dbReference type="ARBA" id="ARBA00022842"/>
    </source>
</evidence>
<evidence type="ECO:0000256" key="3">
    <source>
        <dbReference type="ARBA" id="ARBA00023235"/>
    </source>
</evidence>
<dbReference type="SUPFAM" id="SSF55957">
    <property type="entry name" value="Phosphoglucomutase, C-terminal domain"/>
    <property type="match status" value="1"/>
</dbReference>
<dbReference type="Pfam" id="PF24947">
    <property type="entry name" value="PGM1_C_vert_fung"/>
    <property type="match status" value="1"/>
</dbReference>
<name>A0A7R9VR71_9CHLO</name>
<keyword evidence="3" id="KW-0413">Isomerase</keyword>
<dbReference type="GO" id="GO:0046872">
    <property type="term" value="F:metal ion binding"/>
    <property type="evidence" value="ECO:0007669"/>
    <property type="project" value="UniProtKB-KW"/>
</dbReference>
<evidence type="ECO:0000313" key="4">
    <source>
        <dbReference type="EMBL" id="CAD8303380.1"/>
    </source>
</evidence>